<feature type="compositionally biased region" description="Gly residues" evidence="1">
    <location>
        <begin position="71"/>
        <end position="80"/>
    </location>
</feature>
<reference evidence="3 4" key="1">
    <citation type="submission" date="2018-10" db="EMBL/GenBank/DDBJ databases">
        <title>Genomic Encyclopedia of Archaeal and Bacterial Type Strains, Phase II (KMG-II): from individual species to whole genera.</title>
        <authorList>
            <person name="Goeker M."/>
        </authorList>
    </citation>
    <scope>NUCLEOTIDE SEQUENCE [LARGE SCALE GENOMIC DNA]</scope>
    <source>
        <strain evidence="3 4">DSM 235</strain>
    </source>
</reference>
<name>A0A495V8I2_9GAMM</name>
<dbReference type="EMBL" id="RBXL01000001">
    <property type="protein sequence ID" value="RKT45702.1"/>
    <property type="molecule type" value="Genomic_DNA"/>
</dbReference>
<accession>A0A495V8I2</accession>
<protein>
    <submittedName>
        <fullName evidence="3">Putative FmdB family regulatory protein</fullName>
    </submittedName>
</protein>
<dbReference type="NCBIfam" id="TIGR02605">
    <property type="entry name" value="CxxC_CxxC_SSSS"/>
    <property type="match status" value="1"/>
</dbReference>
<evidence type="ECO:0000313" key="3">
    <source>
        <dbReference type="EMBL" id="RKT45702.1"/>
    </source>
</evidence>
<dbReference type="Pfam" id="PF09723">
    <property type="entry name" value="Zn_ribbon_8"/>
    <property type="match status" value="1"/>
</dbReference>
<dbReference type="Proteomes" id="UP000274556">
    <property type="component" value="Unassembled WGS sequence"/>
</dbReference>
<dbReference type="InterPro" id="IPR013429">
    <property type="entry name" value="Regulatory_FmdB_Zinc_ribbon"/>
</dbReference>
<sequence>MPIYDYQCSCCQASFERFHSMTAEAPSCPACGGKTIRVFLSAPAVHGRMAQGRDQAIRSLQPADTPRGHQHGPGCGCGHA</sequence>
<organism evidence="3 4">
    <name type="scientific">Thiocapsa rosea</name>
    <dbReference type="NCBI Taxonomy" id="69360"/>
    <lineage>
        <taxon>Bacteria</taxon>
        <taxon>Pseudomonadati</taxon>
        <taxon>Pseudomonadota</taxon>
        <taxon>Gammaproteobacteria</taxon>
        <taxon>Chromatiales</taxon>
        <taxon>Chromatiaceae</taxon>
        <taxon>Thiocapsa</taxon>
    </lineage>
</organism>
<dbReference type="AlphaFoldDB" id="A0A495V8I2"/>
<dbReference type="RefSeq" id="WP_120799959.1">
    <property type="nucleotide sequence ID" value="NZ_RBXL01000001.1"/>
</dbReference>
<evidence type="ECO:0000259" key="2">
    <source>
        <dbReference type="SMART" id="SM00834"/>
    </source>
</evidence>
<evidence type="ECO:0000256" key="1">
    <source>
        <dbReference type="SAM" id="MobiDB-lite"/>
    </source>
</evidence>
<feature type="domain" description="Putative regulatory protein FmdB zinc ribbon" evidence="2">
    <location>
        <begin position="1"/>
        <end position="40"/>
    </location>
</feature>
<proteinExistence type="predicted"/>
<evidence type="ECO:0000313" key="4">
    <source>
        <dbReference type="Proteomes" id="UP000274556"/>
    </source>
</evidence>
<feature type="region of interest" description="Disordered" evidence="1">
    <location>
        <begin position="59"/>
        <end position="80"/>
    </location>
</feature>
<comment type="caution">
    <text evidence="3">The sequence shown here is derived from an EMBL/GenBank/DDBJ whole genome shotgun (WGS) entry which is preliminary data.</text>
</comment>
<gene>
    <name evidence="3" type="ORF">BDD21_3174</name>
</gene>
<dbReference type="OrthoDB" id="9813321at2"/>
<dbReference type="SMART" id="SM00834">
    <property type="entry name" value="CxxC_CXXC_SSSS"/>
    <property type="match status" value="1"/>
</dbReference>
<keyword evidence="4" id="KW-1185">Reference proteome</keyword>